<dbReference type="EMBL" id="JAMOIM010000011">
    <property type="protein sequence ID" value="MCW6509852.1"/>
    <property type="molecule type" value="Genomic_DNA"/>
</dbReference>
<feature type="region of interest" description="Disordered" evidence="1">
    <location>
        <begin position="187"/>
        <end position="233"/>
    </location>
</feature>
<gene>
    <name evidence="2" type="ORF">M8523_17685</name>
</gene>
<organism evidence="2 3">
    <name type="scientific">Lichenifustis flavocetrariae</name>
    <dbReference type="NCBI Taxonomy" id="2949735"/>
    <lineage>
        <taxon>Bacteria</taxon>
        <taxon>Pseudomonadati</taxon>
        <taxon>Pseudomonadota</taxon>
        <taxon>Alphaproteobacteria</taxon>
        <taxon>Hyphomicrobiales</taxon>
        <taxon>Lichenihabitantaceae</taxon>
        <taxon>Lichenifustis</taxon>
    </lineage>
</organism>
<comment type="caution">
    <text evidence="2">The sequence shown here is derived from an EMBL/GenBank/DDBJ whole genome shotgun (WGS) entry which is preliminary data.</text>
</comment>
<protein>
    <submittedName>
        <fullName evidence="2">Uncharacterized protein</fullName>
    </submittedName>
</protein>
<evidence type="ECO:0000313" key="3">
    <source>
        <dbReference type="Proteomes" id="UP001165667"/>
    </source>
</evidence>
<dbReference type="AlphaFoldDB" id="A0AA41Z5W3"/>
<evidence type="ECO:0000313" key="2">
    <source>
        <dbReference type="EMBL" id="MCW6509852.1"/>
    </source>
</evidence>
<accession>A0AA41Z5W3</accession>
<evidence type="ECO:0000256" key="1">
    <source>
        <dbReference type="SAM" id="MobiDB-lite"/>
    </source>
</evidence>
<reference evidence="2" key="1">
    <citation type="submission" date="2022-05" db="EMBL/GenBank/DDBJ databases">
        <authorList>
            <person name="Pankratov T."/>
        </authorList>
    </citation>
    <scope>NUCLEOTIDE SEQUENCE</scope>
    <source>
        <strain evidence="2">BP6-180914</strain>
    </source>
</reference>
<proteinExistence type="predicted"/>
<dbReference type="RefSeq" id="WP_282586220.1">
    <property type="nucleotide sequence ID" value="NZ_JAMOIM010000011.1"/>
</dbReference>
<sequence>MSIITQFRVCPDHRARTVELLGQMVNALHQAPPYTEDQIVVWEGLERVVQRFVGSVQAIEHPIGVHSPDFWDHWRRFAERNERISRARRSGKDPKIVEARAPADQLPQALRDIVCSQQPHQVAALTPDKLARMRKQTEIDNDTDIASFKNIWGADEAEVLFEDGSTGLLYGDRGSVLVRFGLQPSEMKHGSAANSHDAELAPDKNPSDTPRAVRRRGCTSRRGHQSASRRFGH</sequence>
<feature type="compositionally biased region" description="Basic and acidic residues" evidence="1">
    <location>
        <begin position="196"/>
        <end position="206"/>
    </location>
</feature>
<keyword evidence="3" id="KW-1185">Reference proteome</keyword>
<name>A0AA41Z5W3_9HYPH</name>
<feature type="compositionally biased region" description="Basic residues" evidence="1">
    <location>
        <begin position="212"/>
        <end position="224"/>
    </location>
</feature>
<dbReference type="Proteomes" id="UP001165667">
    <property type="component" value="Unassembled WGS sequence"/>
</dbReference>